<comment type="caution">
    <text evidence="1">The sequence shown here is derived from an EMBL/GenBank/DDBJ whole genome shotgun (WGS) entry which is preliminary data.</text>
</comment>
<dbReference type="Pfam" id="PF20364">
    <property type="entry name" value="DUF6659"/>
    <property type="match status" value="1"/>
</dbReference>
<gene>
    <name evidence="1" type="ORF">AAA799N04_00997</name>
</gene>
<protein>
    <recommendedName>
        <fullName evidence="3">Roadblock/LAMTOR2 domain-containing protein</fullName>
    </recommendedName>
</protein>
<dbReference type="EMBL" id="JOKN01000016">
    <property type="protein sequence ID" value="KEQ56505.1"/>
    <property type="molecule type" value="Genomic_DNA"/>
</dbReference>
<evidence type="ECO:0000313" key="1">
    <source>
        <dbReference type="EMBL" id="KEQ56505.1"/>
    </source>
</evidence>
<dbReference type="AlphaFoldDB" id="A0A081RMT2"/>
<dbReference type="InterPro" id="IPR046600">
    <property type="entry name" value="DUF6659"/>
</dbReference>
<name>A0A081RMT2_9ARCH</name>
<dbReference type="Proteomes" id="UP000028059">
    <property type="component" value="Unassembled WGS sequence"/>
</dbReference>
<organism evidence="1 2">
    <name type="scientific">Marine Group I thaumarchaeote SCGC AAA799-N04</name>
    <dbReference type="NCBI Taxonomy" id="1502293"/>
    <lineage>
        <taxon>Archaea</taxon>
        <taxon>Nitrososphaerota</taxon>
        <taxon>Marine Group I</taxon>
    </lineage>
</organism>
<keyword evidence="2" id="KW-1185">Reference proteome</keyword>
<evidence type="ECO:0000313" key="2">
    <source>
        <dbReference type="Proteomes" id="UP000028059"/>
    </source>
</evidence>
<accession>A0A081RMT2</accession>
<proteinExistence type="predicted"/>
<reference evidence="1 2" key="1">
    <citation type="submission" date="2014-06" db="EMBL/GenBank/DDBJ databases">
        <authorList>
            <person name="Ngugi D.K."/>
            <person name="Blom J."/>
            <person name="Alam I."/>
            <person name="Rashid M."/>
            <person name="Ba Alawi W."/>
            <person name="Zhang G."/>
            <person name="Hikmawan T."/>
            <person name="Guan Y."/>
            <person name="Antunes A."/>
            <person name="Siam R."/>
            <person name="ElDorry H."/>
            <person name="Bajic V."/>
            <person name="Stingl U."/>
        </authorList>
    </citation>
    <scope>NUCLEOTIDE SEQUENCE [LARGE SCALE GENOMIC DNA]</scope>
    <source>
        <strain evidence="1">SCGC AAA799-N04</strain>
    </source>
</reference>
<evidence type="ECO:0008006" key="3">
    <source>
        <dbReference type="Google" id="ProtNLM"/>
    </source>
</evidence>
<sequence>MSGQTISKSLDYACDILLANNAVRYVGILDNMGNLIYDKKQNGVNLSLSDEKSRSLYIKSVLGVLFEKDFDVQIGSLKYNVSHRTKIDMITIPMFNHVIVISTEPNENCDVIANSAIQIFEKLLKN</sequence>